<evidence type="ECO:0000313" key="2">
    <source>
        <dbReference type="Proteomes" id="UP000035680"/>
    </source>
</evidence>
<protein>
    <submittedName>
        <fullName evidence="3">Uncharacterized protein</fullName>
    </submittedName>
</protein>
<keyword evidence="2" id="KW-1185">Reference proteome</keyword>
<organism evidence="2 3">
    <name type="scientific">Strongyloides venezuelensis</name>
    <name type="common">Threadworm</name>
    <dbReference type="NCBI Taxonomy" id="75913"/>
    <lineage>
        <taxon>Eukaryota</taxon>
        <taxon>Metazoa</taxon>
        <taxon>Ecdysozoa</taxon>
        <taxon>Nematoda</taxon>
        <taxon>Chromadorea</taxon>
        <taxon>Rhabditida</taxon>
        <taxon>Tylenchina</taxon>
        <taxon>Panagrolaimomorpha</taxon>
        <taxon>Strongyloidoidea</taxon>
        <taxon>Strongyloididae</taxon>
        <taxon>Strongyloides</taxon>
    </lineage>
</organism>
<proteinExistence type="predicted"/>
<feature type="transmembrane region" description="Helical" evidence="1">
    <location>
        <begin position="38"/>
        <end position="63"/>
    </location>
</feature>
<keyword evidence="1" id="KW-0472">Membrane</keyword>
<dbReference type="WBParaSite" id="SVE_0388500.1">
    <property type="protein sequence ID" value="SVE_0388500.1"/>
    <property type="gene ID" value="SVE_0388500"/>
</dbReference>
<evidence type="ECO:0000313" key="3">
    <source>
        <dbReference type="WBParaSite" id="SVE_0388500.1"/>
    </source>
</evidence>
<dbReference type="AlphaFoldDB" id="A0A0K0F4Z5"/>
<name>A0A0K0F4Z5_STRVS</name>
<reference evidence="3" key="2">
    <citation type="submission" date="2015-08" db="UniProtKB">
        <authorList>
            <consortium name="WormBaseParasite"/>
        </authorList>
    </citation>
    <scope>IDENTIFICATION</scope>
</reference>
<dbReference type="Proteomes" id="UP000035680">
    <property type="component" value="Unassembled WGS sequence"/>
</dbReference>
<accession>A0A0K0F4Z5</accession>
<keyword evidence="1" id="KW-1133">Transmembrane helix</keyword>
<keyword evidence="1" id="KW-0812">Transmembrane</keyword>
<evidence type="ECO:0000256" key="1">
    <source>
        <dbReference type="SAM" id="Phobius"/>
    </source>
</evidence>
<sequence length="102" mass="11531">MTSSGNQIIPQRDTVAYTVYFESETSNITVTFDKIDKAYHLIVLLQVQVGFENIICGFIHILLQDNGFKRNKISEGIKKRETPVDAKVVSDQSPITRDLCPE</sequence>
<reference evidence="2" key="1">
    <citation type="submission" date="2014-07" db="EMBL/GenBank/DDBJ databases">
        <authorList>
            <person name="Martin A.A"/>
            <person name="De Silva N."/>
        </authorList>
    </citation>
    <scope>NUCLEOTIDE SEQUENCE</scope>
</reference>